<dbReference type="HOGENOM" id="CLU_2618449_0_0_11"/>
<dbReference type="AlphaFoldDB" id="J7LC25"/>
<dbReference type="PATRIC" id="fig|1205910.3.peg.4114"/>
<feature type="region of interest" description="Disordered" evidence="1">
    <location>
        <begin position="1"/>
        <end position="20"/>
    </location>
</feature>
<protein>
    <submittedName>
        <fullName evidence="3">Putative membrane protein</fullName>
    </submittedName>
</protein>
<keyword evidence="2" id="KW-0812">Transmembrane</keyword>
<evidence type="ECO:0000313" key="4">
    <source>
        <dbReference type="Proteomes" id="UP000003779"/>
    </source>
</evidence>
<keyword evidence="2" id="KW-0472">Membrane</keyword>
<dbReference type="Proteomes" id="UP000003779">
    <property type="component" value="Chromosome"/>
</dbReference>
<keyword evidence="2" id="KW-1133">Transmembrane helix</keyword>
<proteinExistence type="predicted"/>
<name>J7LC25_NOCAA</name>
<dbReference type="EMBL" id="CP003788">
    <property type="protein sequence ID" value="AFR08369.1"/>
    <property type="molecule type" value="Genomic_DNA"/>
</dbReference>
<evidence type="ECO:0000313" key="3">
    <source>
        <dbReference type="EMBL" id="AFR08369.1"/>
    </source>
</evidence>
<evidence type="ECO:0000256" key="2">
    <source>
        <dbReference type="SAM" id="Phobius"/>
    </source>
</evidence>
<evidence type="ECO:0000256" key="1">
    <source>
        <dbReference type="SAM" id="MobiDB-lite"/>
    </source>
</evidence>
<reference evidence="4" key="2">
    <citation type="submission" date="2012-08" db="EMBL/GenBank/DDBJ databases">
        <title>Whole-genome sequence of Nocardiopsis alba strain ATCC BAA-2165 associated with honeybees.</title>
        <authorList>
            <person name="Qiao J."/>
            <person name="Chen L."/>
            <person name="Li Y."/>
            <person name="Wang J."/>
            <person name="Zhang W."/>
            <person name="Chen S."/>
        </authorList>
    </citation>
    <scope>NUCLEOTIDE SEQUENCE [LARGE SCALE GENOMIC DNA]</scope>
    <source>
        <strain evidence="4">ATCC BAA-2165 / BE74</strain>
    </source>
</reference>
<feature type="transmembrane region" description="Helical" evidence="2">
    <location>
        <begin position="54"/>
        <end position="72"/>
    </location>
</feature>
<organism evidence="3 4">
    <name type="scientific">Nocardiopsis alba (strain ATCC BAA-2165 / BE74)</name>
    <dbReference type="NCBI Taxonomy" id="1205910"/>
    <lineage>
        <taxon>Bacteria</taxon>
        <taxon>Bacillati</taxon>
        <taxon>Actinomycetota</taxon>
        <taxon>Actinomycetes</taxon>
        <taxon>Streptosporangiales</taxon>
        <taxon>Nocardiopsidaceae</taxon>
        <taxon>Nocardiopsis</taxon>
    </lineage>
</organism>
<feature type="compositionally biased region" description="Basic and acidic residues" evidence="1">
    <location>
        <begin position="11"/>
        <end position="20"/>
    </location>
</feature>
<dbReference type="KEGG" id="nal:B005_4344"/>
<sequence length="78" mass="8707">MPPFPSPRKMSMTEETRSEKSAGLPYLHMVLVGVLFLLLMLIKFEDPLPEWRTPLTIVLSVALVVSALLLGGRSLKKD</sequence>
<accession>J7LC25</accession>
<reference evidence="3 4" key="1">
    <citation type="journal article" date="2012" name="J. Bacteriol.">
        <title>Whole-Genome Sequence of Nocardiopsis alba Strain ATCC BAA-2165, Associated with Honeybees.</title>
        <authorList>
            <person name="Qiao J."/>
            <person name="Chen L."/>
            <person name="Li Y."/>
            <person name="Wang J."/>
            <person name="Zhang W."/>
            <person name="Chen S."/>
        </authorList>
    </citation>
    <scope>NUCLEOTIDE SEQUENCE [LARGE SCALE GENOMIC DNA]</scope>
    <source>
        <strain evidence="4">ATCC BAA-2165 / BE74</strain>
    </source>
</reference>
<feature type="transmembrane region" description="Helical" evidence="2">
    <location>
        <begin position="21"/>
        <end position="42"/>
    </location>
</feature>
<gene>
    <name evidence="3" type="ordered locus">B005_4344</name>
</gene>